<evidence type="ECO:0000313" key="1">
    <source>
        <dbReference type="EMBL" id="QDP42956.1"/>
    </source>
</evidence>
<reference evidence="1 2" key="1">
    <citation type="submission" date="2019-06" db="EMBL/GenBank/DDBJ databases">
        <authorList>
            <person name="Hertel R."/>
        </authorList>
    </citation>
    <scope>NUCLEOTIDE SEQUENCE [LARGE SCALE GENOMIC DNA]</scope>
</reference>
<sequence>MEFWAIAYRYEEDVFYDFEKKEDTFDLGPTCFLPTEEMAEQIIEDELSIQYVAVRINVETIEKSGNWSWSRDEIPDWDYMEGFEEDE</sequence>
<dbReference type="Proteomes" id="UP000317800">
    <property type="component" value="Segment"/>
</dbReference>
<protein>
    <submittedName>
        <fullName evidence="1">Uncharacterized protein</fullName>
    </submittedName>
</protein>
<proteinExistence type="predicted"/>
<gene>
    <name evidence="1" type="ORF">Goe8_c01830</name>
</gene>
<accession>A0A516KMZ8</accession>
<dbReference type="EMBL" id="MN043729">
    <property type="protein sequence ID" value="QDP42956.1"/>
    <property type="molecule type" value="Genomic_DNA"/>
</dbReference>
<organism evidence="1 2">
    <name type="scientific">Bacillus phage vB_BmeM-Goe8</name>
    <dbReference type="NCBI Taxonomy" id="2593638"/>
    <lineage>
        <taxon>Viruses</taxon>
        <taxon>Duplodnaviria</taxon>
        <taxon>Heunggongvirae</taxon>
        <taxon>Uroviricota</taxon>
        <taxon>Caudoviricetes</taxon>
        <taxon>Herelleviridae</taxon>
        <taxon>Bastillevirinae</taxon>
        <taxon>Goettingenvirus</taxon>
        <taxon>Goettingenvirus goe8</taxon>
    </lineage>
</organism>
<evidence type="ECO:0000313" key="2">
    <source>
        <dbReference type="Proteomes" id="UP000317800"/>
    </source>
</evidence>
<keyword evidence="2" id="KW-1185">Reference proteome</keyword>
<name>A0A516KMZ8_9CAUD</name>